<keyword evidence="4 6" id="KW-0694">RNA-binding</keyword>
<keyword evidence="5" id="KW-0508">mRNA splicing</keyword>
<dbReference type="STRING" id="4572.M7ZCG7"/>
<sequence length="552" mass="62318">MRTPLTRKLGLNPRKIRETSHHFANGYLNESTMLWAEGRSEWTPLSSIRELHSGVTKKDQPEQETEDDFEKFQKEVIEAESEVEGLKAKAADGDLSKEHVIDDPDERPASPPDGVEEFTDDDGTIYKWDRTLRAMVPQSLSANLIPCVPSQNDVSGEMDNNGENDISCKKDDYELEDMTFALEEEVFQPPDIPGSSTLDENHALTEKGNKVPEKVDKRLEKKRKSEKPTEKKEPQKPPESWFDLKVNTHVYVTGLPEDVTAEEIVEVFSKCGIIKEDPETRKPRVKIYTDKETGRKKGDALVTYLKEPSVPLAIQLLDGTSFRPGGKTLMTVSVAKFQQKGDVFLAKKADKQKKKKGKKVEDKMLGWGGHDDKKVMIPTQVILANMFSPANDETLLPELEVDVREECVKFGPIDNVKLTTFVYMLLWQVCENHPQGVVLVKFKDRKDGLKCIEKMNGRWFGGKQIHASEDDGSIKHALIRDYDAEKIITAKISSPAKTKMTQNVMMPMDEIANRENAARTKEKHNCLSPGSNWGPLVCETNVITNYTTQTLL</sequence>
<dbReference type="SMART" id="SM00360">
    <property type="entry name" value="RRM"/>
    <property type="match status" value="2"/>
</dbReference>
<dbReference type="PANTHER" id="PTHR15608">
    <property type="entry name" value="SPLICING FACTOR U2AF-ASSOCIATED PROTEIN 2"/>
    <property type="match status" value="1"/>
</dbReference>
<dbReference type="EMBL" id="KD141077">
    <property type="protein sequence ID" value="EMS57767.1"/>
    <property type="molecule type" value="Genomic_DNA"/>
</dbReference>
<dbReference type="FunFam" id="3.30.70.330:FF:000329">
    <property type="entry name" value="splicing factor U2AF-associated protein 2"/>
    <property type="match status" value="1"/>
</dbReference>
<evidence type="ECO:0000256" key="4">
    <source>
        <dbReference type="ARBA" id="ARBA00022884"/>
    </source>
</evidence>
<evidence type="ECO:0000256" key="6">
    <source>
        <dbReference type="PROSITE-ProRule" id="PRU00176"/>
    </source>
</evidence>
<feature type="compositionally biased region" description="Basic and acidic residues" evidence="7">
    <location>
        <begin position="84"/>
        <end position="108"/>
    </location>
</feature>
<organism evidence="9">
    <name type="scientific">Triticum urartu</name>
    <name type="common">Red wild einkorn</name>
    <name type="synonym">Crithodium urartu</name>
    <dbReference type="NCBI Taxonomy" id="4572"/>
    <lineage>
        <taxon>Eukaryota</taxon>
        <taxon>Viridiplantae</taxon>
        <taxon>Streptophyta</taxon>
        <taxon>Embryophyta</taxon>
        <taxon>Tracheophyta</taxon>
        <taxon>Spermatophyta</taxon>
        <taxon>Magnoliopsida</taxon>
        <taxon>Liliopsida</taxon>
        <taxon>Poales</taxon>
        <taxon>Poaceae</taxon>
        <taxon>BOP clade</taxon>
        <taxon>Pooideae</taxon>
        <taxon>Triticodae</taxon>
        <taxon>Triticeae</taxon>
        <taxon>Triticinae</taxon>
        <taxon>Triticum</taxon>
    </lineage>
</organism>
<evidence type="ECO:0000259" key="8">
    <source>
        <dbReference type="PROSITE" id="PS50102"/>
    </source>
</evidence>
<dbReference type="GO" id="GO:0005686">
    <property type="term" value="C:U2 snRNP"/>
    <property type="evidence" value="ECO:0007669"/>
    <property type="project" value="TreeGrafter"/>
</dbReference>
<dbReference type="GO" id="GO:0000398">
    <property type="term" value="P:mRNA splicing, via spliceosome"/>
    <property type="evidence" value="ECO:0007669"/>
    <property type="project" value="InterPro"/>
</dbReference>
<dbReference type="FunFam" id="3.30.70.330:FF:000105">
    <property type="entry name" value="HIV Tat-specific factor 1 homolog"/>
    <property type="match status" value="1"/>
</dbReference>
<protein>
    <submittedName>
        <fullName evidence="9">HIV Tat-specific factor 1-like protein</fullName>
    </submittedName>
</protein>
<evidence type="ECO:0000256" key="2">
    <source>
        <dbReference type="ARBA" id="ARBA00022664"/>
    </source>
</evidence>
<dbReference type="Pfam" id="PF14237">
    <property type="entry name" value="GYF_2"/>
    <property type="match status" value="1"/>
</dbReference>
<dbReference type="InterPro" id="IPR034392">
    <property type="entry name" value="TatSF1-like_RRM1"/>
</dbReference>
<feature type="domain" description="RRM" evidence="8">
    <location>
        <begin position="379"/>
        <end position="472"/>
    </location>
</feature>
<dbReference type="GO" id="GO:0005684">
    <property type="term" value="C:U2-type spliceosomal complex"/>
    <property type="evidence" value="ECO:0007669"/>
    <property type="project" value="TreeGrafter"/>
</dbReference>
<proteinExistence type="inferred from homology"/>
<keyword evidence="2" id="KW-0507">mRNA processing</keyword>
<gene>
    <name evidence="9" type="ORF">TRIUR3_25732</name>
</gene>
<evidence type="ECO:0000256" key="5">
    <source>
        <dbReference type="ARBA" id="ARBA00023187"/>
    </source>
</evidence>
<keyword evidence="3" id="KW-0677">Repeat</keyword>
<dbReference type="GO" id="GO:0003723">
    <property type="term" value="F:RNA binding"/>
    <property type="evidence" value="ECO:0007669"/>
    <property type="project" value="UniProtKB-UniRule"/>
</dbReference>
<dbReference type="InterPro" id="IPR035979">
    <property type="entry name" value="RBD_domain_sf"/>
</dbReference>
<reference evidence="9" key="1">
    <citation type="journal article" date="2013" name="Nature">
        <title>Draft genome of the wheat A-genome progenitor Triticum urartu.</title>
        <authorList>
            <person name="Ling H.Q."/>
            <person name="Zhao S."/>
            <person name="Liu D."/>
            <person name="Wang J."/>
            <person name="Sun H."/>
            <person name="Zhang C."/>
            <person name="Fan H."/>
            <person name="Li D."/>
            <person name="Dong L."/>
            <person name="Tao Y."/>
            <person name="Gao C."/>
            <person name="Wu H."/>
            <person name="Li Y."/>
            <person name="Cui Y."/>
            <person name="Guo X."/>
            <person name="Zheng S."/>
            <person name="Wang B."/>
            <person name="Yu K."/>
            <person name="Liang Q."/>
            <person name="Yang W."/>
            <person name="Lou X."/>
            <person name="Chen J."/>
            <person name="Feng M."/>
            <person name="Jian J."/>
            <person name="Zhang X."/>
            <person name="Luo G."/>
            <person name="Jiang Y."/>
            <person name="Liu J."/>
            <person name="Wang Z."/>
            <person name="Sha Y."/>
            <person name="Zhang B."/>
            <person name="Wu H."/>
            <person name="Tang D."/>
            <person name="Shen Q."/>
            <person name="Xue P."/>
            <person name="Zou S."/>
            <person name="Wang X."/>
            <person name="Liu X."/>
            <person name="Wang F."/>
            <person name="Yang Y."/>
            <person name="An X."/>
            <person name="Dong Z."/>
            <person name="Zhang K."/>
            <person name="Zhang X."/>
            <person name="Luo M.C."/>
            <person name="Dvorak J."/>
            <person name="Tong Y."/>
            <person name="Wang J."/>
            <person name="Yang H."/>
            <person name="Li Z."/>
            <person name="Wang D."/>
            <person name="Zhang A."/>
            <person name="Wang J."/>
        </authorList>
    </citation>
    <scope>NUCLEOTIDE SEQUENCE</scope>
</reference>
<dbReference type="InterPro" id="IPR025640">
    <property type="entry name" value="GYF_2"/>
</dbReference>
<feature type="domain" description="RRM" evidence="8">
    <location>
        <begin position="248"/>
        <end position="329"/>
    </location>
</feature>
<dbReference type="AlphaFoldDB" id="M7ZCG7"/>
<evidence type="ECO:0000313" key="9">
    <source>
        <dbReference type="EMBL" id="EMS57767.1"/>
    </source>
</evidence>
<dbReference type="OMA" id="QERIFEW"/>
<dbReference type="Gene3D" id="3.30.70.330">
    <property type="match status" value="2"/>
</dbReference>
<dbReference type="InterPro" id="IPR012677">
    <property type="entry name" value="Nucleotide-bd_a/b_plait_sf"/>
</dbReference>
<dbReference type="CDD" id="cd12285">
    <property type="entry name" value="RRM3_RBM39_like"/>
    <property type="match status" value="1"/>
</dbReference>
<accession>M7ZCG7</accession>
<evidence type="ECO:0000256" key="3">
    <source>
        <dbReference type="ARBA" id="ARBA00022737"/>
    </source>
</evidence>
<dbReference type="PANTHER" id="PTHR15608:SF0">
    <property type="entry name" value="HIV TAT-SPECIFIC FACTOR 1"/>
    <property type="match status" value="1"/>
</dbReference>
<dbReference type="eggNOG" id="KOG1548">
    <property type="taxonomic scope" value="Eukaryota"/>
</dbReference>
<feature type="region of interest" description="Disordered" evidence="7">
    <location>
        <begin position="82"/>
        <end position="121"/>
    </location>
</feature>
<comment type="similarity">
    <text evidence="1">Belongs to the HTATSF1 family.</text>
</comment>
<dbReference type="PROSITE" id="PS50102">
    <property type="entry name" value="RRM"/>
    <property type="match status" value="2"/>
</dbReference>
<evidence type="ECO:0000256" key="1">
    <source>
        <dbReference type="ARBA" id="ARBA00007747"/>
    </source>
</evidence>
<dbReference type="InterPro" id="IPR000504">
    <property type="entry name" value="RRM_dom"/>
</dbReference>
<feature type="region of interest" description="Disordered" evidence="7">
    <location>
        <begin position="187"/>
        <end position="240"/>
    </location>
</feature>
<name>M7ZCG7_TRIUA</name>
<feature type="compositionally biased region" description="Basic and acidic residues" evidence="7">
    <location>
        <begin position="226"/>
        <end position="236"/>
    </location>
</feature>
<feature type="compositionally biased region" description="Basic and acidic residues" evidence="7">
    <location>
        <begin position="199"/>
        <end position="219"/>
    </location>
</feature>
<dbReference type="Pfam" id="PF00076">
    <property type="entry name" value="RRM_1"/>
    <property type="match status" value="1"/>
</dbReference>
<dbReference type="CDD" id="cd12281">
    <property type="entry name" value="RRM1_TatSF1_like"/>
    <property type="match status" value="1"/>
</dbReference>
<evidence type="ECO:0000256" key="7">
    <source>
        <dbReference type="SAM" id="MobiDB-lite"/>
    </source>
</evidence>
<dbReference type="SUPFAM" id="SSF54928">
    <property type="entry name" value="RNA-binding domain, RBD"/>
    <property type="match status" value="2"/>
</dbReference>
<dbReference type="InterPro" id="IPR034393">
    <property type="entry name" value="TatSF1-like"/>
</dbReference>
<feature type="region of interest" description="Disordered" evidence="7">
    <location>
        <begin position="49"/>
        <end position="68"/>
    </location>
</feature>
<feature type="compositionally biased region" description="Basic and acidic residues" evidence="7">
    <location>
        <begin position="49"/>
        <end position="61"/>
    </location>
</feature>